<feature type="region of interest" description="Disordered" evidence="5">
    <location>
        <begin position="530"/>
        <end position="553"/>
    </location>
</feature>
<dbReference type="AlphaFoldDB" id="A0A177ILE2"/>
<dbReference type="Pfam" id="PF12698">
    <property type="entry name" value="ABC2_membrane_3"/>
    <property type="match status" value="2"/>
</dbReference>
<organism evidence="8 9">
    <name type="scientific">Corynebacterium stationis</name>
    <dbReference type="NCBI Taxonomy" id="1705"/>
    <lineage>
        <taxon>Bacteria</taxon>
        <taxon>Bacillati</taxon>
        <taxon>Actinomycetota</taxon>
        <taxon>Actinomycetes</taxon>
        <taxon>Mycobacteriales</taxon>
        <taxon>Corynebacteriaceae</taxon>
        <taxon>Corynebacterium</taxon>
    </lineage>
</organism>
<feature type="transmembrane region" description="Helical" evidence="6">
    <location>
        <begin position="679"/>
        <end position="700"/>
    </location>
</feature>
<evidence type="ECO:0000313" key="8">
    <source>
        <dbReference type="EMBL" id="OAH29648.1"/>
    </source>
</evidence>
<feature type="transmembrane region" description="Helical" evidence="6">
    <location>
        <begin position="568"/>
        <end position="589"/>
    </location>
</feature>
<dbReference type="OrthoDB" id="9811483at2"/>
<dbReference type="NCBIfam" id="TIGR03062">
    <property type="entry name" value="pip_yhgE_Cterm"/>
    <property type="match status" value="1"/>
</dbReference>
<name>A0A177ILE2_9CORY</name>
<dbReference type="STRING" id="1705.CA21670_12190"/>
<comment type="subcellular location">
    <subcellularLocation>
        <location evidence="1">Membrane</location>
        <topology evidence="1">Multi-pass membrane protein</topology>
    </subcellularLocation>
</comment>
<protein>
    <submittedName>
        <fullName evidence="8">Phage infection protein</fullName>
    </submittedName>
</protein>
<dbReference type="Proteomes" id="UP000076947">
    <property type="component" value="Unassembled WGS sequence"/>
</dbReference>
<feature type="domain" description="ABC-2 type transporter transmembrane" evidence="7">
    <location>
        <begin position="557"/>
        <end position="698"/>
    </location>
</feature>
<evidence type="ECO:0000313" key="9">
    <source>
        <dbReference type="Proteomes" id="UP000076947"/>
    </source>
</evidence>
<dbReference type="RefSeq" id="WP_066839417.1">
    <property type="nucleotide sequence ID" value="NZ_LSTQ01000012.1"/>
</dbReference>
<comment type="caution">
    <text evidence="8">The sequence shown here is derived from an EMBL/GenBank/DDBJ whole genome shotgun (WGS) entry which is preliminary data.</text>
</comment>
<keyword evidence="9" id="KW-1185">Reference proteome</keyword>
<dbReference type="Gene3D" id="3.40.1710.10">
    <property type="entry name" value="abc type-2 transporter like domain"/>
    <property type="match status" value="1"/>
</dbReference>
<dbReference type="GO" id="GO:0140359">
    <property type="term" value="F:ABC-type transporter activity"/>
    <property type="evidence" value="ECO:0007669"/>
    <property type="project" value="InterPro"/>
</dbReference>
<feature type="domain" description="ABC-2 type transporter transmembrane" evidence="7">
    <location>
        <begin position="24"/>
        <end position="140"/>
    </location>
</feature>
<evidence type="ECO:0000256" key="1">
    <source>
        <dbReference type="ARBA" id="ARBA00004141"/>
    </source>
</evidence>
<evidence type="ECO:0000256" key="5">
    <source>
        <dbReference type="SAM" id="MobiDB-lite"/>
    </source>
</evidence>
<feature type="transmembrane region" description="Helical" evidence="6">
    <location>
        <begin position="21"/>
        <end position="44"/>
    </location>
</feature>
<sequence>MRDALSVIKNDFSKVRRSVMATCMLLFLIIIPLLFTWFNVLAAWDPFGNTKDLKIAVASEDDGYTSDFFPIEVNAGDQVLSQLRANEQMDWVITNPSDAIEGTKSGEYYASIILPSTFSDDMLTFYADGSQPAQIALHTNEKKNALAPTIANKGAEGISANISETFTRTIGDVSLGLVTSLSDFLDQGDTQDALSRIEARAENLQSQLRNGARTARTMGDLTESAIPLLESAQRIIDTPRPSLSDTTRDGITDISASSDALDGALSATRESYAIVGDRIDALYETANISRETRSETLNTLADNVQLNINAYEGLKDTVNTRIRPLAPDEAATLTGQLDEAIAAQESVRDRLRAASDSDSPERPDFSSLDRASSAIEDVRNSGIRDQVSQLAQTLRGIGDTIELPEGDIQLNTDSLAGASAALDDVGATLDQNADRLDDLLDRINTASRTGDLSEIAAIVGDDPEAFAQALAAPVEVERQAIYPVASFGVGMAPLYTTLALWVGALLAAVALRTDVAAKLTKHRPNRFDEEVDLENKTEDDTAEIPSEAPEEPEEIGPFAKYFGRYGTFALVGLAQSTLLTLGLIFFVKLEPAHPFLLVLAGWVSSCIFMLLVYALTVALSNAGKALAVFLLVIQISSAGGSYPLQLLPHWFQSVSPWLPATYSIRAFRSALAGSYGADYWIALATLLLFIIPALILGVVLRKPLANYTSGLNKALAKTKMM</sequence>
<evidence type="ECO:0000256" key="3">
    <source>
        <dbReference type="ARBA" id="ARBA00022989"/>
    </source>
</evidence>
<dbReference type="PANTHER" id="PTHR43077">
    <property type="entry name" value="TRANSPORT PERMEASE YVFS-RELATED"/>
    <property type="match status" value="1"/>
</dbReference>
<dbReference type="NCBIfam" id="TIGR03061">
    <property type="entry name" value="pip_yhgE_Nterm"/>
    <property type="match status" value="1"/>
</dbReference>
<dbReference type="GO" id="GO:0016020">
    <property type="term" value="C:membrane"/>
    <property type="evidence" value="ECO:0007669"/>
    <property type="project" value="UniProtKB-SubCell"/>
</dbReference>
<feature type="transmembrane region" description="Helical" evidence="6">
    <location>
        <begin position="595"/>
        <end position="619"/>
    </location>
</feature>
<keyword evidence="2 6" id="KW-0812">Transmembrane</keyword>
<proteinExistence type="predicted"/>
<evidence type="ECO:0000256" key="4">
    <source>
        <dbReference type="ARBA" id="ARBA00023136"/>
    </source>
</evidence>
<feature type="compositionally biased region" description="Basic and acidic residues" evidence="5">
    <location>
        <begin position="530"/>
        <end position="539"/>
    </location>
</feature>
<feature type="region of interest" description="Disordered" evidence="5">
    <location>
        <begin position="348"/>
        <end position="370"/>
    </location>
</feature>
<dbReference type="PANTHER" id="PTHR43077:SF10">
    <property type="entry name" value="TRANSPORT PERMEASE PROTEIN"/>
    <property type="match status" value="1"/>
</dbReference>
<keyword evidence="3 6" id="KW-1133">Transmembrane helix</keyword>
<dbReference type="InterPro" id="IPR017500">
    <property type="entry name" value="Phage_infect_YhgE_N"/>
</dbReference>
<evidence type="ECO:0000259" key="7">
    <source>
        <dbReference type="Pfam" id="PF12698"/>
    </source>
</evidence>
<keyword evidence="4 6" id="KW-0472">Membrane</keyword>
<dbReference type="InterPro" id="IPR017501">
    <property type="entry name" value="Phage_infect_YhgE_C"/>
</dbReference>
<evidence type="ECO:0000256" key="6">
    <source>
        <dbReference type="SAM" id="Phobius"/>
    </source>
</evidence>
<accession>A0A177ILE2</accession>
<gene>
    <name evidence="8" type="ORF">AYJ05_09620</name>
</gene>
<feature type="transmembrane region" description="Helical" evidence="6">
    <location>
        <begin position="492"/>
        <end position="511"/>
    </location>
</feature>
<dbReference type="InterPro" id="IPR013525">
    <property type="entry name" value="ABC2_TM"/>
</dbReference>
<feature type="transmembrane region" description="Helical" evidence="6">
    <location>
        <begin position="626"/>
        <end position="644"/>
    </location>
</feature>
<reference evidence="9" key="1">
    <citation type="submission" date="2016-02" db="EMBL/GenBank/DDBJ databases">
        <authorList>
            <person name="Kaur G."/>
            <person name="Nair G.R."/>
            <person name="Mayilraj S."/>
        </authorList>
    </citation>
    <scope>NUCLEOTIDE SEQUENCE [LARGE SCALE GENOMIC DNA]</scope>
    <source>
        <strain evidence="9">GA-15</strain>
    </source>
</reference>
<evidence type="ECO:0000256" key="2">
    <source>
        <dbReference type="ARBA" id="ARBA00022692"/>
    </source>
</evidence>
<dbReference type="InterPro" id="IPR051328">
    <property type="entry name" value="T7SS_ABC-Transporter"/>
</dbReference>
<feature type="compositionally biased region" description="Basic and acidic residues" evidence="5">
    <location>
        <begin position="348"/>
        <end position="364"/>
    </location>
</feature>
<dbReference type="EMBL" id="LSTQ01000012">
    <property type="protein sequence ID" value="OAH29648.1"/>
    <property type="molecule type" value="Genomic_DNA"/>
</dbReference>